<name>A0ABR4P7P6_9HELO</name>
<comment type="caution">
    <text evidence="3">The sequence shown here is derived from an EMBL/GenBank/DDBJ whole genome shotgun (WGS) entry which is preliminary data.</text>
</comment>
<feature type="signal peptide" evidence="1">
    <location>
        <begin position="1"/>
        <end position="28"/>
    </location>
</feature>
<evidence type="ECO:0000259" key="2">
    <source>
        <dbReference type="Pfam" id="PF00561"/>
    </source>
</evidence>
<keyword evidence="1" id="KW-0732">Signal</keyword>
<reference evidence="3 4" key="1">
    <citation type="submission" date="2024-06" db="EMBL/GenBank/DDBJ databases">
        <title>Complete genome of Phlyctema vagabunda strain 19-DSS-EL-015.</title>
        <authorList>
            <person name="Fiorenzani C."/>
        </authorList>
    </citation>
    <scope>NUCLEOTIDE SEQUENCE [LARGE SCALE GENOMIC DNA]</scope>
    <source>
        <strain evidence="3 4">19-DSS-EL-015</strain>
    </source>
</reference>
<gene>
    <name evidence="3" type="ORF">PVAG01_09560</name>
</gene>
<sequence length="371" mass="40157">MMPSRFPCLLVGSSVAAVALVLLSRLRSEPSPRTIRSPRTTLLPSLSKAEQEALAYPPDVFPGARDVSSAYGTIRVYEWGPEEGRKVLLIHGISTPCISLGGIANQLVDRGCRVMLLDLWGRGYSDGIDLPLDSRLYTTELLLALASSPLSWTGAGNGFTLIGYSLGGGISADFATYFPDLVTSLVLLAPAGLIRPSHFGWQSKLMYSGWIPASLLERIVRRRLQAPAVPSTAQKSTQVENAVNEEVRGARDVDFESAPLSKARPGATVGAAVQWQLESHEGFVRAFISSLQHASITGKQEVWRMLGLRSDRVMIIAGSTDSVIVPAELEVDATAAVGSEHVDFKVIEGGHEFPITRALEVVDEIERHWTI</sequence>
<evidence type="ECO:0000313" key="3">
    <source>
        <dbReference type="EMBL" id="KAL3419338.1"/>
    </source>
</evidence>
<proteinExistence type="predicted"/>
<feature type="domain" description="AB hydrolase-1" evidence="2">
    <location>
        <begin position="87"/>
        <end position="355"/>
    </location>
</feature>
<keyword evidence="3" id="KW-0378">Hydrolase</keyword>
<dbReference type="GO" id="GO:0016787">
    <property type="term" value="F:hydrolase activity"/>
    <property type="evidence" value="ECO:0007669"/>
    <property type="project" value="UniProtKB-KW"/>
</dbReference>
<dbReference type="Proteomes" id="UP001629113">
    <property type="component" value="Unassembled WGS sequence"/>
</dbReference>
<dbReference type="SUPFAM" id="SSF53474">
    <property type="entry name" value="alpha/beta-Hydrolases"/>
    <property type="match status" value="1"/>
</dbReference>
<dbReference type="PRINTS" id="PR00111">
    <property type="entry name" value="ABHYDROLASE"/>
</dbReference>
<dbReference type="InterPro" id="IPR050228">
    <property type="entry name" value="Carboxylesterase_BioH"/>
</dbReference>
<dbReference type="EMBL" id="JBFCZG010000008">
    <property type="protein sequence ID" value="KAL3419338.1"/>
    <property type="molecule type" value="Genomic_DNA"/>
</dbReference>
<keyword evidence="4" id="KW-1185">Reference proteome</keyword>
<evidence type="ECO:0000313" key="4">
    <source>
        <dbReference type="Proteomes" id="UP001629113"/>
    </source>
</evidence>
<protein>
    <submittedName>
        <fullName evidence="3">Alpha beta hydrolase family</fullName>
    </submittedName>
</protein>
<feature type="chain" id="PRO_5046816697" evidence="1">
    <location>
        <begin position="29"/>
        <end position="371"/>
    </location>
</feature>
<dbReference type="InterPro" id="IPR000073">
    <property type="entry name" value="AB_hydrolase_1"/>
</dbReference>
<organism evidence="3 4">
    <name type="scientific">Phlyctema vagabunda</name>
    <dbReference type="NCBI Taxonomy" id="108571"/>
    <lineage>
        <taxon>Eukaryota</taxon>
        <taxon>Fungi</taxon>
        <taxon>Dikarya</taxon>
        <taxon>Ascomycota</taxon>
        <taxon>Pezizomycotina</taxon>
        <taxon>Leotiomycetes</taxon>
        <taxon>Helotiales</taxon>
        <taxon>Dermateaceae</taxon>
        <taxon>Phlyctema</taxon>
    </lineage>
</organism>
<dbReference type="Pfam" id="PF00561">
    <property type="entry name" value="Abhydrolase_1"/>
    <property type="match status" value="1"/>
</dbReference>
<dbReference type="InterPro" id="IPR029058">
    <property type="entry name" value="AB_hydrolase_fold"/>
</dbReference>
<dbReference type="Gene3D" id="3.40.50.1820">
    <property type="entry name" value="alpha/beta hydrolase"/>
    <property type="match status" value="1"/>
</dbReference>
<dbReference type="PANTHER" id="PTHR43194">
    <property type="entry name" value="HYDROLASE ALPHA/BETA FOLD FAMILY"/>
    <property type="match status" value="1"/>
</dbReference>
<evidence type="ECO:0000256" key="1">
    <source>
        <dbReference type="SAM" id="SignalP"/>
    </source>
</evidence>
<accession>A0ABR4P7P6</accession>
<dbReference type="PANTHER" id="PTHR43194:SF2">
    <property type="entry name" value="PEROXISOMAL MEMBRANE PROTEIN LPX1"/>
    <property type="match status" value="1"/>
</dbReference>